<dbReference type="RefSeq" id="WP_115619238.1">
    <property type="nucleotide sequence ID" value="NZ_UFVR01000004.1"/>
</dbReference>
<dbReference type="GO" id="GO:0000160">
    <property type="term" value="P:phosphorelay signal transduction system"/>
    <property type="evidence" value="ECO:0007669"/>
    <property type="project" value="InterPro"/>
</dbReference>
<dbReference type="PANTHER" id="PTHR44591">
    <property type="entry name" value="STRESS RESPONSE REGULATOR PROTEIN 1"/>
    <property type="match status" value="1"/>
</dbReference>
<proteinExistence type="predicted"/>
<gene>
    <name evidence="4" type="primary">mprA_1</name>
    <name evidence="4" type="ORF">NCTC13532_00693</name>
</gene>
<dbReference type="Pfam" id="PF00072">
    <property type="entry name" value="Response_reg"/>
    <property type="match status" value="1"/>
</dbReference>
<dbReference type="InterPro" id="IPR050595">
    <property type="entry name" value="Bact_response_regulator"/>
</dbReference>
<dbReference type="AlphaFoldDB" id="A0A381FCB2"/>
<dbReference type="EMBL" id="UFVR01000004">
    <property type="protein sequence ID" value="SUX44209.1"/>
    <property type="molecule type" value="Genomic_DNA"/>
</dbReference>
<dbReference type="InterPro" id="IPR011006">
    <property type="entry name" value="CheY-like_superfamily"/>
</dbReference>
<dbReference type="Proteomes" id="UP000254282">
    <property type="component" value="Unassembled WGS sequence"/>
</dbReference>
<evidence type="ECO:0000313" key="4">
    <source>
        <dbReference type="EMBL" id="SUX44209.1"/>
    </source>
</evidence>
<feature type="domain" description="Response regulatory" evidence="3">
    <location>
        <begin position="5"/>
        <end position="119"/>
    </location>
</feature>
<evidence type="ECO:0000313" key="5">
    <source>
        <dbReference type="Proteomes" id="UP000254282"/>
    </source>
</evidence>
<keyword evidence="1 2" id="KW-0597">Phosphoprotein</keyword>
<dbReference type="CDD" id="cd00156">
    <property type="entry name" value="REC"/>
    <property type="match status" value="1"/>
</dbReference>
<feature type="modified residue" description="4-aspartylphosphate" evidence="2">
    <location>
        <position position="54"/>
    </location>
</feature>
<protein>
    <submittedName>
        <fullName evidence="4">Mycobacterial persistence regulator A</fullName>
    </submittedName>
</protein>
<accession>A0A381FCB2</accession>
<reference evidence="4 5" key="1">
    <citation type="submission" date="2018-06" db="EMBL/GenBank/DDBJ databases">
        <authorList>
            <consortium name="Pathogen Informatics"/>
            <person name="Doyle S."/>
        </authorList>
    </citation>
    <scope>NUCLEOTIDE SEQUENCE [LARGE SCALE GENOMIC DNA]</scope>
    <source>
        <strain evidence="4 5">NCTC13532</strain>
    </source>
</reference>
<dbReference type="Gene3D" id="3.40.50.2300">
    <property type="match status" value="1"/>
</dbReference>
<name>A0A381FCB2_9FLAO</name>
<organism evidence="4 5">
    <name type="scientific">Chryseobacterium indoltheticum</name>
    <dbReference type="NCBI Taxonomy" id="254"/>
    <lineage>
        <taxon>Bacteria</taxon>
        <taxon>Pseudomonadati</taxon>
        <taxon>Bacteroidota</taxon>
        <taxon>Flavobacteriia</taxon>
        <taxon>Flavobacteriales</taxon>
        <taxon>Weeksellaceae</taxon>
        <taxon>Chryseobacterium group</taxon>
        <taxon>Chryseobacterium</taxon>
    </lineage>
</organism>
<evidence type="ECO:0000256" key="2">
    <source>
        <dbReference type="PROSITE-ProRule" id="PRU00169"/>
    </source>
</evidence>
<evidence type="ECO:0000259" key="3">
    <source>
        <dbReference type="PROSITE" id="PS50110"/>
    </source>
</evidence>
<dbReference type="SUPFAM" id="SSF52172">
    <property type="entry name" value="CheY-like"/>
    <property type="match status" value="1"/>
</dbReference>
<dbReference type="PROSITE" id="PS50110">
    <property type="entry name" value="RESPONSE_REGULATORY"/>
    <property type="match status" value="1"/>
</dbReference>
<dbReference type="SMART" id="SM00448">
    <property type="entry name" value="REC"/>
    <property type="match status" value="1"/>
</dbReference>
<dbReference type="PANTHER" id="PTHR44591:SF3">
    <property type="entry name" value="RESPONSE REGULATORY DOMAIN-CONTAINING PROTEIN"/>
    <property type="match status" value="1"/>
</dbReference>
<sequence length="123" mass="14173">MNTKRILIFDDDKSILDVFTIIFSENGYEVEVSETSHNIIERVTDFRPHLILMDNWIPDIGGIEAVKLLRNHSEFKDIPVIYISANSDINTLAKKAEADDYLAKPFELQILEKKVEKFLGANY</sequence>
<evidence type="ECO:0000256" key="1">
    <source>
        <dbReference type="ARBA" id="ARBA00022553"/>
    </source>
</evidence>
<dbReference type="InterPro" id="IPR001789">
    <property type="entry name" value="Sig_transdc_resp-reg_receiver"/>
</dbReference>